<accession>A0ABV4BCG7</accession>
<gene>
    <name evidence="3" type="ORF">ABC977_01285</name>
</gene>
<feature type="transmembrane region" description="Helical" evidence="1">
    <location>
        <begin position="6"/>
        <end position="29"/>
    </location>
</feature>
<evidence type="ECO:0000313" key="3">
    <source>
        <dbReference type="EMBL" id="MEY6431037.1"/>
    </source>
</evidence>
<keyword evidence="1" id="KW-1133">Transmembrane helix</keyword>
<keyword evidence="1" id="KW-0472">Membrane</keyword>
<comment type="caution">
    <text evidence="3">The sequence shown here is derived from an EMBL/GenBank/DDBJ whole genome shotgun (WGS) entry which is preliminary data.</text>
</comment>
<proteinExistence type="predicted"/>
<organism evidence="3 4">
    <name type="scientific">Thioalkalicoccus limnaeus</name>
    <dbReference type="NCBI Taxonomy" id="120681"/>
    <lineage>
        <taxon>Bacteria</taxon>
        <taxon>Pseudomonadati</taxon>
        <taxon>Pseudomonadota</taxon>
        <taxon>Gammaproteobacteria</taxon>
        <taxon>Chromatiales</taxon>
        <taxon>Chromatiaceae</taxon>
        <taxon>Thioalkalicoccus</taxon>
    </lineage>
</organism>
<keyword evidence="1" id="KW-0812">Transmembrane</keyword>
<sequence length="338" mass="36247">MKRSKANPAVIGAFVIGAVILAISLTLVLSGGRLFQPARQFVVVFDSSLHGLSVGAPVAFRGVPIGQVTSINPVIEAHDRRLEAVNMVVAIQISHGQFHAADGRLLGTDDFNDEELAEVFDERGIRAHLALQSLLTGQLYVNLDFFPDSPATKVDLPTPYPQIATTETGIQRLGRTIDTLPLEEIIAKITTALDGIAELATAEEIPSILAAVERTATAAEQIAVRIDTQIDPLLASLLEAADATAGAMEQARVTLDLEQGPAGELVARLIRAAETADKTLEQARGGVAQLEHLLGDRSPERQRLQQALAETSAAARSLRLLADYLERHPEALLHGKRR</sequence>
<reference evidence="3 4" key="1">
    <citation type="submission" date="2024-05" db="EMBL/GenBank/DDBJ databases">
        <title>Genome Sequence and Characterization of the New Strain Purple Sulfur Bacterium of Genus Thioalkalicoccus.</title>
        <authorList>
            <person name="Bryantseva I.A."/>
            <person name="Kyndt J.A."/>
            <person name="Imhoff J.F."/>
        </authorList>
    </citation>
    <scope>NUCLEOTIDE SEQUENCE [LARGE SCALE GENOMIC DNA]</scope>
    <source>
        <strain evidence="3 4">Um2</strain>
    </source>
</reference>
<name>A0ABV4BCG7_9GAMM</name>
<evidence type="ECO:0000259" key="2">
    <source>
        <dbReference type="Pfam" id="PF02470"/>
    </source>
</evidence>
<dbReference type="InterPro" id="IPR003399">
    <property type="entry name" value="Mce/MlaD"/>
</dbReference>
<dbReference type="RefSeq" id="WP_369665411.1">
    <property type="nucleotide sequence ID" value="NZ_JBDKXB010000001.1"/>
</dbReference>
<feature type="domain" description="Mce/MlaD" evidence="2">
    <location>
        <begin position="39"/>
        <end position="145"/>
    </location>
</feature>
<dbReference type="Pfam" id="PF02470">
    <property type="entry name" value="MlaD"/>
    <property type="match status" value="1"/>
</dbReference>
<dbReference type="Proteomes" id="UP001564408">
    <property type="component" value="Unassembled WGS sequence"/>
</dbReference>
<keyword evidence="4" id="KW-1185">Reference proteome</keyword>
<protein>
    <submittedName>
        <fullName evidence="3">MlaD family protein</fullName>
    </submittedName>
</protein>
<dbReference type="PANTHER" id="PTHR36698">
    <property type="entry name" value="BLL5892 PROTEIN"/>
    <property type="match status" value="1"/>
</dbReference>
<evidence type="ECO:0000256" key="1">
    <source>
        <dbReference type="SAM" id="Phobius"/>
    </source>
</evidence>
<dbReference type="EMBL" id="JBDKXB010000001">
    <property type="protein sequence ID" value="MEY6431037.1"/>
    <property type="molecule type" value="Genomic_DNA"/>
</dbReference>
<dbReference type="PANTHER" id="PTHR36698:SF3">
    <property type="entry name" value="ABC-TYPE TRANSPORT AUXILIARY LIPOPROTEIN COMPONENT DOMAIN-CONTAINING PROTEIN"/>
    <property type="match status" value="1"/>
</dbReference>
<evidence type="ECO:0000313" key="4">
    <source>
        <dbReference type="Proteomes" id="UP001564408"/>
    </source>
</evidence>